<dbReference type="PANTHER" id="PTHR22642:SF2">
    <property type="entry name" value="PROTEIN LONG AFTER FAR-RED 3"/>
    <property type="match status" value="1"/>
</dbReference>
<reference evidence="2" key="1">
    <citation type="submission" date="2021-01" db="EMBL/GenBank/DDBJ databases">
        <title>Whole genome shotgun sequence of Cellulomonas chitinilytica NBRC 110799.</title>
        <authorList>
            <person name="Komaki H."/>
            <person name="Tamura T."/>
        </authorList>
    </citation>
    <scope>NUCLEOTIDE SEQUENCE</scope>
    <source>
        <strain evidence="2">NBRC 110799</strain>
    </source>
</reference>
<dbReference type="Gene3D" id="3.10.310.70">
    <property type="match status" value="1"/>
</dbReference>
<dbReference type="GO" id="GO:0016810">
    <property type="term" value="F:hydrolase activity, acting on carbon-nitrogen (but not peptide) bonds"/>
    <property type="evidence" value="ECO:0007669"/>
    <property type="project" value="InterPro"/>
</dbReference>
<protein>
    <submittedName>
        <fullName evidence="2">Amidohydrolase</fullName>
    </submittedName>
</protein>
<evidence type="ECO:0000313" key="2">
    <source>
        <dbReference type="EMBL" id="GIG21528.1"/>
    </source>
</evidence>
<dbReference type="AlphaFoldDB" id="A0A919P1E7"/>
<dbReference type="Pfam" id="PF07969">
    <property type="entry name" value="Amidohydro_3"/>
    <property type="match status" value="1"/>
</dbReference>
<proteinExistence type="predicted"/>
<dbReference type="InterPro" id="IPR013108">
    <property type="entry name" value="Amidohydro_3"/>
</dbReference>
<accession>A0A919P1E7</accession>
<name>A0A919P1E7_9CELL</name>
<organism evidence="2 3">
    <name type="scientific">Cellulomonas chitinilytica</name>
    <dbReference type="NCBI Taxonomy" id="398759"/>
    <lineage>
        <taxon>Bacteria</taxon>
        <taxon>Bacillati</taxon>
        <taxon>Actinomycetota</taxon>
        <taxon>Actinomycetes</taxon>
        <taxon>Micrococcales</taxon>
        <taxon>Cellulomonadaceae</taxon>
        <taxon>Cellulomonas</taxon>
    </lineage>
</organism>
<dbReference type="Gene3D" id="3.20.20.140">
    <property type="entry name" value="Metal-dependent hydrolases"/>
    <property type="match status" value="1"/>
</dbReference>
<keyword evidence="3" id="KW-1185">Reference proteome</keyword>
<dbReference type="Gene3D" id="2.30.40.10">
    <property type="entry name" value="Urease, subunit C, domain 1"/>
    <property type="match status" value="1"/>
</dbReference>
<evidence type="ECO:0000313" key="3">
    <source>
        <dbReference type="Proteomes" id="UP000632740"/>
    </source>
</evidence>
<dbReference type="Proteomes" id="UP000632740">
    <property type="component" value="Unassembled WGS sequence"/>
</dbReference>
<dbReference type="InterPro" id="IPR011059">
    <property type="entry name" value="Metal-dep_hydrolase_composite"/>
</dbReference>
<sequence length="480" mass="50538">MVLTGARRVGGAGPVDVLVRDGRIAALGAGLDAGPRAERVALDGRFVVPGLWDAHTHLTQWALARRRLDVSGARSAAEAVTLVARRLAADPPPAGVALVGAGFRDALWPDSPTARLLDEVAAEVPVVLVSGDLHCAWASTAGLRFLGVTHPTGLLRESEWLPLQGAVDHVPDDVADALVGDALRAAATRGVVGVVDLEIADNLAVWRRRRTPPVRVRAGVWEDHLDRVVREDLHTGDRVADLVEQGPFKVITDGSLNTRTAYCHDPYPGSSHRGVLAVPPERLVPLMTYARAHGLRCAIHAIGDAANGLALDAFAATGAAGSIEHAQLLTAGDVARFAELGVVASVQPEHAMDDRDVADHHWAGRTDRAFAFGALHRAGVRLALGSDAPVAPLDPWAAIDAAVWRARDGREPWHPEQRIDALAALTSSVDGRPLTLRVGDPADLAVLDEDPLVLAGAAGALRSIAVSGTLVAGEWVHRAI</sequence>
<comment type="caution">
    <text evidence="2">The sequence shown here is derived from an EMBL/GenBank/DDBJ whole genome shotgun (WGS) entry which is preliminary data.</text>
</comment>
<evidence type="ECO:0000259" key="1">
    <source>
        <dbReference type="Pfam" id="PF07969"/>
    </source>
</evidence>
<gene>
    <name evidence="2" type="ORF">Cch01nite_22520</name>
</gene>
<feature type="domain" description="Amidohydrolase 3" evidence="1">
    <location>
        <begin position="40"/>
        <end position="477"/>
    </location>
</feature>
<dbReference type="PANTHER" id="PTHR22642">
    <property type="entry name" value="IMIDAZOLONEPROPIONASE"/>
    <property type="match status" value="1"/>
</dbReference>
<dbReference type="SUPFAM" id="SSF51338">
    <property type="entry name" value="Composite domain of metallo-dependent hydrolases"/>
    <property type="match status" value="1"/>
</dbReference>
<dbReference type="SUPFAM" id="SSF51556">
    <property type="entry name" value="Metallo-dependent hydrolases"/>
    <property type="match status" value="1"/>
</dbReference>
<dbReference type="EMBL" id="BONK01000007">
    <property type="protein sequence ID" value="GIG21528.1"/>
    <property type="molecule type" value="Genomic_DNA"/>
</dbReference>
<dbReference type="InterPro" id="IPR032466">
    <property type="entry name" value="Metal_Hydrolase"/>
</dbReference>